<evidence type="ECO:0000313" key="1">
    <source>
        <dbReference type="EMBL" id="KAF9521290.1"/>
    </source>
</evidence>
<evidence type="ECO:0000313" key="2">
    <source>
        <dbReference type="Proteomes" id="UP000807306"/>
    </source>
</evidence>
<comment type="caution">
    <text evidence="1">The sequence shown here is derived from an EMBL/GenBank/DDBJ whole genome shotgun (WGS) entry which is preliminary data.</text>
</comment>
<dbReference type="Proteomes" id="UP000807306">
    <property type="component" value="Unassembled WGS sequence"/>
</dbReference>
<protein>
    <submittedName>
        <fullName evidence="1">Uncharacterized protein</fullName>
    </submittedName>
</protein>
<accession>A0A9P6E2T8</accession>
<reference evidence="1" key="1">
    <citation type="submission" date="2020-11" db="EMBL/GenBank/DDBJ databases">
        <authorList>
            <consortium name="DOE Joint Genome Institute"/>
            <person name="Ahrendt S."/>
            <person name="Riley R."/>
            <person name="Andreopoulos W."/>
            <person name="Labutti K."/>
            <person name="Pangilinan J."/>
            <person name="Ruiz-Duenas F.J."/>
            <person name="Barrasa J.M."/>
            <person name="Sanchez-Garcia M."/>
            <person name="Camarero S."/>
            <person name="Miyauchi S."/>
            <person name="Serrano A."/>
            <person name="Linde D."/>
            <person name="Babiker R."/>
            <person name="Drula E."/>
            <person name="Ayuso-Fernandez I."/>
            <person name="Pacheco R."/>
            <person name="Padilla G."/>
            <person name="Ferreira P."/>
            <person name="Barriuso J."/>
            <person name="Kellner H."/>
            <person name="Castanera R."/>
            <person name="Alfaro M."/>
            <person name="Ramirez L."/>
            <person name="Pisabarro A.G."/>
            <person name="Kuo A."/>
            <person name="Tritt A."/>
            <person name="Lipzen A."/>
            <person name="He G."/>
            <person name="Yan M."/>
            <person name="Ng V."/>
            <person name="Cullen D."/>
            <person name="Martin F."/>
            <person name="Rosso M.-N."/>
            <person name="Henrissat B."/>
            <person name="Hibbett D."/>
            <person name="Martinez A.T."/>
            <person name="Grigoriev I.V."/>
        </authorList>
    </citation>
    <scope>NUCLEOTIDE SEQUENCE</scope>
    <source>
        <strain evidence="1">CBS 506.95</strain>
    </source>
</reference>
<name>A0A9P6E2T8_9AGAR</name>
<proteinExistence type="predicted"/>
<sequence length="58" mass="6885">MGAVRVSSQSRFVLYTLFGHHHFFHNFQAVIRTFDSLASRVFVYFSKSLKRVFLQFLL</sequence>
<dbReference type="AlphaFoldDB" id="A0A9P6E2T8"/>
<dbReference type="EMBL" id="MU158152">
    <property type="protein sequence ID" value="KAF9521290.1"/>
    <property type="molecule type" value="Genomic_DNA"/>
</dbReference>
<keyword evidence="2" id="KW-1185">Reference proteome</keyword>
<gene>
    <name evidence="1" type="ORF">CPB83DRAFT_865565</name>
</gene>
<organism evidence="1 2">
    <name type="scientific">Crepidotus variabilis</name>
    <dbReference type="NCBI Taxonomy" id="179855"/>
    <lineage>
        <taxon>Eukaryota</taxon>
        <taxon>Fungi</taxon>
        <taxon>Dikarya</taxon>
        <taxon>Basidiomycota</taxon>
        <taxon>Agaricomycotina</taxon>
        <taxon>Agaricomycetes</taxon>
        <taxon>Agaricomycetidae</taxon>
        <taxon>Agaricales</taxon>
        <taxon>Agaricineae</taxon>
        <taxon>Crepidotaceae</taxon>
        <taxon>Crepidotus</taxon>
    </lineage>
</organism>